<evidence type="ECO:0000256" key="11">
    <source>
        <dbReference type="ARBA" id="ARBA00023277"/>
    </source>
</evidence>
<keyword evidence="6" id="KW-0136">Cellulose degradation</keyword>
<keyword evidence="10" id="KW-1015">Disulfide bond</keyword>
<name>A0AAX6MA05_9PEZI</name>
<accession>A0AAX6MA05</accession>
<evidence type="ECO:0000256" key="2">
    <source>
        <dbReference type="ARBA" id="ARBA00004613"/>
    </source>
</evidence>
<comment type="catalytic activity">
    <reaction evidence="14">
        <text>[(1-&gt;4)-beta-D-glucosyl]n+m + reduced acceptor + O2 = 4-dehydro-beta-D-glucosyl-[(1-&gt;4)-beta-D-glucosyl]n-1 + [(1-&gt;4)-beta-D-glucosyl]m + acceptor + H2O.</text>
        <dbReference type="EC" id="1.14.99.56"/>
    </reaction>
</comment>
<dbReference type="Proteomes" id="UP001369815">
    <property type="component" value="Unassembled WGS sequence"/>
</dbReference>
<keyword evidence="9" id="KW-0503">Monooxygenase</keyword>
<dbReference type="GO" id="GO:0004497">
    <property type="term" value="F:monooxygenase activity"/>
    <property type="evidence" value="ECO:0007669"/>
    <property type="project" value="UniProtKB-KW"/>
</dbReference>
<protein>
    <recommendedName>
        <fullName evidence="15">lytic cellulose monooxygenase (C4-dehydrogenating)</fullName>
        <ecNumber evidence="15">1.14.99.56</ecNumber>
    </recommendedName>
</protein>
<feature type="signal peptide" evidence="16">
    <location>
        <begin position="1"/>
        <end position="16"/>
    </location>
</feature>
<evidence type="ECO:0000259" key="17">
    <source>
        <dbReference type="Pfam" id="PF03443"/>
    </source>
</evidence>
<dbReference type="EC" id="1.14.99.56" evidence="15"/>
<comment type="cofactor">
    <cofactor evidence="1">
        <name>Cu(2+)</name>
        <dbReference type="ChEBI" id="CHEBI:29036"/>
    </cofactor>
</comment>
<keyword evidence="3" id="KW-0964">Secreted</keyword>
<dbReference type="CDD" id="cd21175">
    <property type="entry name" value="LPMO_AA9"/>
    <property type="match status" value="1"/>
</dbReference>
<feature type="chain" id="PRO_5043399654" description="lytic cellulose monooxygenase (C4-dehydrogenating)" evidence="16">
    <location>
        <begin position="17"/>
        <end position="230"/>
    </location>
</feature>
<dbReference type="InterPro" id="IPR005103">
    <property type="entry name" value="AA9_LPMO"/>
</dbReference>
<dbReference type="InterPro" id="IPR049892">
    <property type="entry name" value="AA9"/>
</dbReference>
<keyword evidence="19" id="KW-1185">Reference proteome</keyword>
<comment type="subcellular location">
    <subcellularLocation>
        <location evidence="2">Secreted</location>
    </subcellularLocation>
</comment>
<evidence type="ECO:0000256" key="7">
    <source>
        <dbReference type="ARBA" id="ARBA00023002"/>
    </source>
</evidence>
<evidence type="ECO:0000256" key="10">
    <source>
        <dbReference type="ARBA" id="ARBA00023157"/>
    </source>
</evidence>
<dbReference type="GO" id="GO:0046872">
    <property type="term" value="F:metal ion binding"/>
    <property type="evidence" value="ECO:0007669"/>
    <property type="project" value="UniProtKB-KW"/>
</dbReference>
<dbReference type="GO" id="GO:0030245">
    <property type="term" value="P:cellulose catabolic process"/>
    <property type="evidence" value="ECO:0007669"/>
    <property type="project" value="UniProtKB-KW"/>
</dbReference>
<keyword evidence="11" id="KW-0119">Carbohydrate metabolism</keyword>
<comment type="caution">
    <text evidence="18">The sequence shown here is derived from an EMBL/GenBank/DDBJ whole genome shotgun (WGS) entry which is preliminary data.</text>
</comment>
<dbReference type="PANTHER" id="PTHR33353:SF10">
    <property type="entry name" value="ENDO-BETA-1,4-GLUCANASE D"/>
    <property type="match status" value="1"/>
</dbReference>
<dbReference type="AlphaFoldDB" id="A0AAX6MA05"/>
<dbReference type="Pfam" id="PF03443">
    <property type="entry name" value="AA9"/>
    <property type="match status" value="1"/>
</dbReference>
<keyword evidence="5 16" id="KW-0732">Signal</keyword>
<comment type="similarity">
    <text evidence="13">Belongs to the polysaccharide monooxygenase AA9 family.</text>
</comment>
<evidence type="ECO:0000256" key="9">
    <source>
        <dbReference type="ARBA" id="ARBA00023033"/>
    </source>
</evidence>
<evidence type="ECO:0000256" key="16">
    <source>
        <dbReference type="SAM" id="SignalP"/>
    </source>
</evidence>
<reference evidence="18 19" key="1">
    <citation type="journal article" date="2024" name="Front Chem Biol">
        <title>Unveiling the potential of Daldinia eschscholtzii MFLUCC 19-0629 through bioactivity and bioinformatics studies for enhanced sustainable agriculture production.</title>
        <authorList>
            <person name="Brooks S."/>
            <person name="Weaver J.A."/>
            <person name="Klomchit A."/>
            <person name="Alharthi S.A."/>
            <person name="Onlamun T."/>
            <person name="Nurani R."/>
            <person name="Vong T.K."/>
            <person name="Alberti F."/>
            <person name="Greco C."/>
        </authorList>
    </citation>
    <scope>NUCLEOTIDE SEQUENCE [LARGE SCALE GENOMIC DNA]</scope>
    <source>
        <strain evidence="18">MFLUCC 19-0629</strain>
    </source>
</reference>
<evidence type="ECO:0000313" key="18">
    <source>
        <dbReference type="EMBL" id="KAK6949032.1"/>
    </source>
</evidence>
<sequence length="230" mass="24658">MQLLTTLLVAVTAVQAHYTFPRLVVNGKSEEADWSATRRTKNAESKTGVLSATSPDIRCYSSQNAAKIMTVPAGSTIHYISTQQVNHPGPTQYYLAKVPEGKSASNWDGSGNVWFKIHTTKPTMDKNKQLTWPAQNEYVLTNATIPAATPDGEYLLRAEQIALHMAMQANGAQFYLACTQIKITGGGNGTPGPLVALPGAYKTNDPGILVNLGTIQPDSYVPPGPAVWSG</sequence>
<proteinExistence type="inferred from homology"/>
<evidence type="ECO:0000256" key="3">
    <source>
        <dbReference type="ARBA" id="ARBA00022525"/>
    </source>
</evidence>
<dbReference type="Gene3D" id="2.70.50.70">
    <property type="match status" value="1"/>
</dbReference>
<evidence type="ECO:0000256" key="13">
    <source>
        <dbReference type="ARBA" id="ARBA00044502"/>
    </source>
</evidence>
<organism evidence="18 19">
    <name type="scientific">Daldinia eschscholtzii</name>
    <dbReference type="NCBI Taxonomy" id="292717"/>
    <lineage>
        <taxon>Eukaryota</taxon>
        <taxon>Fungi</taxon>
        <taxon>Dikarya</taxon>
        <taxon>Ascomycota</taxon>
        <taxon>Pezizomycotina</taxon>
        <taxon>Sordariomycetes</taxon>
        <taxon>Xylariomycetidae</taxon>
        <taxon>Xylariales</taxon>
        <taxon>Hypoxylaceae</taxon>
        <taxon>Daldinia</taxon>
    </lineage>
</organism>
<dbReference type="GO" id="GO:0005576">
    <property type="term" value="C:extracellular region"/>
    <property type="evidence" value="ECO:0007669"/>
    <property type="project" value="UniProtKB-SubCell"/>
</dbReference>
<evidence type="ECO:0000256" key="12">
    <source>
        <dbReference type="ARBA" id="ARBA00023326"/>
    </source>
</evidence>
<dbReference type="EMBL" id="JBANMG010000009">
    <property type="protein sequence ID" value="KAK6949032.1"/>
    <property type="molecule type" value="Genomic_DNA"/>
</dbReference>
<evidence type="ECO:0000256" key="4">
    <source>
        <dbReference type="ARBA" id="ARBA00022723"/>
    </source>
</evidence>
<keyword evidence="7" id="KW-0560">Oxidoreductase</keyword>
<evidence type="ECO:0000256" key="14">
    <source>
        <dbReference type="ARBA" id="ARBA00045077"/>
    </source>
</evidence>
<dbReference type="PANTHER" id="PTHR33353">
    <property type="entry name" value="PUTATIVE (AFU_ORTHOLOGUE AFUA_1G12560)-RELATED"/>
    <property type="match status" value="1"/>
</dbReference>
<feature type="domain" description="Auxiliary Activity family 9 catalytic" evidence="17">
    <location>
        <begin position="17"/>
        <end position="220"/>
    </location>
</feature>
<gene>
    <name evidence="18" type="ORF">Daesc_009104</name>
</gene>
<keyword evidence="4" id="KW-0479">Metal-binding</keyword>
<keyword evidence="12" id="KW-0624">Polysaccharide degradation</keyword>
<evidence type="ECO:0000256" key="5">
    <source>
        <dbReference type="ARBA" id="ARBA00022729"/>
    </source>
</evidence>
<evidence type="ECO:0000256" key="1">
    <source>
        <dbReference type="ARBA" id="ARBA00001973"/>
    </source>
</evidence>
<evidence type="ECO:0000256" key="15">
    <source>
        <dbReference type="ARBA" id="ARBA00047174"/>
    </source>
</evidence>
<evidence type="ECO:0000256" key="8">
    <source>
        <dbReference type="ARBA" id="ARBA00023008"/>
    </source>
</evidence>
<evidence type="ECO:0000313" key="19">
    <source>
        <dbReference type="Proteomes" id="UP001369815"/>
    </source>
</evidence>
<keyword evidence="8" id="KW-0186">Copper</keyword>
<evidence type="ECO:0000256" key="6">
    <source>
        <dbReference type="ARBA" id="ARBA00023001"/>
    </source>
</evidence>